<dbReference type="SUPFAM" id="SSF46689">
    <property type="entry name" value="Homeodomain-like"/>
    <property type="match status" value="1"/>
</dbReference>
<dbReference type="Proteomes" id="UP000470404">
    <property type="component" value="Unassembled WGS sequence"/>
</dbReference>
<dbReference type="AlphaFoldDB" id="A0A1I5LD50"/>
<keyword evidence="3 5" id="KW-0238">DNA-binding</keyword>
<keyword evidence="4" id="KW-0804">Transcription</keyword>
<reference evidence="8 9" key="1">
    <citation type="submission" date="2016-10" db="EMBL/GenBank/DDBJ databases">
        <authorList>
            <person name="de Groot N.N."/>
        </authorList>
    </citation>
    <scope>NUCLEOTIDE SEQUENCE [LARGE SCALE GENOMIC DNA]</scope>
    <source>
        <strain evidence="8 9">DSM 44637</strain>
    </source>
</reference>
<keyword evidence="10" id="KW-1185">Reference proteome</keyword>
<dbReference type="Gene3D" id="1.10.357.10">
    <property type="entry name" value="Tetracycline Repressor, domain 2"/>
    <property type="match status" value="1"/>
</dbReference>
<dbReference type="GO" id="GO:0000976">
    <property type="term" value="F:transcription cis-regulatory region binding"/>
    <property type="evidence" value="ECO:0007669"/>
    <property type="project" value="TreeGrafter"/>
</dbReference>
<sequence>MTPRTGRAPAKNGGTRRGELLGIAAQLFATRGYSQTTVRDIADEAGILSGSLYHHFASKEDMLREILKEFMDDLLAAFAGIAGKDGTPREQFDALVYTAFATIHERPFAVALYQNESAVVGSLADFGFVGKTSLKIEKLWLGVLQAGRETGEFRDDLEVSLVYRFIRDTVWSSVRWYNPRGKLRHDVVAEQYLAMLYGGLLAG</sequence>
<dbReference type="Pfam" id="PF00440">
    <property type="entry name" value="TetR_N"/>
    <property type="match status" value="1"/>
</dbReference>
<feature type="DNA-binding region" description="H-T-H motif" evidence="5">
    <location>
        <begin position="37"/>
        <end position="56"/>
    </location>
</feature>
<keyword evidence="1" id="KW-0678">Repressor</keyword>
<feature type="domain" description="HTH tetR-type" evidence="6">
    <location>
        <begin position="14"/>
        <end position="74"/>
    </location>
</feature>
<dbReference type="InterPro" id="IPR041490">
    <property type="entry name" value="KstR2_TetR_C"/>
</dbReference>
<dbReference type="OrthoDB" id="9814200at2"/>
<dbReference type="PRINTS" id="PR00455">
    <property type="entry name" value="HTHTETR"/>
</dbReference>
<dbReference type="InterPro" id="IPR036271">
    <property type="entry name" value="Tet_transcr_reg_TetR-rel_C_sf"/>
</dbReference>
<dbReference type="PANTHER" id="PTHR30055">
    <property type="entry name" value="HTH-TYPE TRANSCRIPTIONAL REGULATOR RUTR"/>
    <property type="match status" value="1"/>
</dbReference>
<name>A0A1I5LD50_9PSEU</name>
<keyword evidence="2" id="KW-0805">Transcription regulation</keyword>
<dbReference type="InterPro" id="IPR050109">
    <property type="entry name" value="HTH-type_TetR-like_transc_reg"/>
</dbReference>
<gene>
    <name evidence="7" type="ORF">G3I59_25350</name>
    <name evidence="8" type="ORF">SAMN05421854_103543</name>
</gene>
<protein>
    <submittedName>
        <fullName evidence="7">TetR/AcrR family transcriptional regulator</fullName>
    </submittedName>
    <submittedName>
        <fullName evidence="8">Transcriptional regulator, TetR family</fullName>
    </submittedName>
</protein>
<organism evidence="8 9">
    <name type="scientific">Amycolatopsis rubida</name>
    <dbReference type="NCBI Taxonomy" id="112413"/>
    <lineage>
        <taxon>Bacteria</taxon>
        <taxon>Bacillati</taxon>
        <taxon>Actinomycetota</taxon>
        <taxon>Actinomycetes</taxon>
        <taxon>Pseudonocardiales</taxon>
        <taxon>Pseudonocardiaceae</taxon>
        <taxon>Amycolatopsis</taxon>
    </lineage>
</organism>
<evidence type="ECO:0000259" key="6">
    <source>
        <dbReference type="PROSITE" id="PS50977"/>
    </source>
</evidence>
<evidence type="ECO:0000313" key="9">
    <source>
        <dbReference type="Proteomes" id="UP000199137"/>
    </source>
</evidence>
<dbReference type="InterPro" id="IPR009057">
    <property type="entry name" value="Homeodomain-like_sf"/>
</dbReference>
<evidence type="ECO:0000256" key="1">
    <source>
        <dbReference type="ARBA" id="ARBA00022491"/>
    </source>
</evidence>
<evidence type="ECO:0000256" key="3">
    <source>
        <dbReference type="ARBA" id="ARBA00023125"/>
    </source>
</evidence>
<dbReference type="PANTHER" id="PTHR30055:SF175">
    <property type="entry name" value="HTH-TYPE TRANSCRIPTIONAL REPRESSOR KSTR2"/>
    <property type="match status" value="1"/>
</dbReference>
<dbReference type="GO" id="GO:0003700">
    <property type="term" value="F:DNA-binding transcription factor activity"/>
    <property type="evidence" value="ECO:0007669"/>
    <property type="project" value="TreeGrafter"/>
</dbReference>
<dbReference type="Proteomes" id="UP000199137">
    <property type="component" value="Unassembled WGS sequence"/>
</dbReference>
<dbReference type="STRING" id="112413.SAMN05421854_103543"/>
<evidence type="ECO:0000313" key="8">
    <source>
        <dbReference type="EMBL" id="SFO95178.1"/>
    </source>
</evidence>
<dbReference type="RefSeq" id="WP_093573759.1">
    <property type="nucleotide sequence ID" value="NZ_FOWC01000003.1"/>
</dbReference>
<evidence type="ECO:0000313" key="10">
    <source>
        <dbReference type="Proteomes" id="UP000470404"/>
    </source>
</evidence>
<evidence type="ECO:0000256" key="2">
    <source>
        <dbReference type="ARBA" id="ARBA00023015"/>
    </source>
</evidence>
<evidence type="ECO:0000313" key="7">
    <source>
        <dbReference type="EMBL" id="NEC58832.1"/>
    </source>
</evidence>
<reference evidence="7 10" key="2">
    <citation type="submission" date="2020-01" db="EMBL/GenBank/DDBJ databases">
        <title>Insect and environment-associated Actinomycetes.</title>
        <authorList>
            <person name="Currrie C."/>
            <person name="Chevrette M."/>
            <person name="Carlson C."/>
            <person name="Stubbendieck R."/>
            <person name="Wendt-Pienkowski E."/>
        </authorList>
    </citation>
    <scope>NUCLEOTIDE SEQUENCE [LARGE SCALE GENOMIC DNA]</scope>
    <source>
        <strain evidence="7 10">SID8386</strain>
    </source>
</reference>
<dbReference type="Pfam" id="PF17932">
    <property type="entry name" value="TetR_C_24"/>
    <property type="match status" value="1"/>
</dbReference>
<dbReference type="EMBL" id="FOWC01000003">
    <property type="protein sequence ID" value="SFO95178.1"/>
    <property type="molecule type" value="Genomic_DNA"/>
</dbReference>
<evidence type="ECO:0000256" key="5">
    <source>
        <dbReference type="PROSITE-ProRule" id="PRU00335"/>
    </source>
</evidence>
<accession>A0A1I5LD50</accession>
<evidence type="ECO:0000256" key="4">
    <source>
        <dbReference type="ARBA" id="ARBA00023163"/>
    </source>
</evidence>
<proteinExistence type="predicted"/>
<dbReference type="EMBL" id="JAAGNC010000127">
    <property type="protein sequence ID" value="NEC58832.1"/>
    <property type="molecule type" value="Genomic_DNA"/>
</dbReference>
<dbReference type="Gene3D" id="1.10.10.60">
    <property type="entry name" value="Homeodomain-like"/>
    <property type="match status" value="1"/>
</dbReference>
<dbReference type="PROSITE" id="PS50977">
    <property type="entry name" value="HTH_TETR_2"/>
    <property type="match status" value="1"/>
</dbReference>
<dbReference type="SUPFAM" id="SSF48498">
    <property type="entry name" value="Tetracyclin repressor-like, C-terminal domain"/>
    <property type="match status" value="1"/>
</dbReference>
<dbReference type="InterPro" id="IPR001647">
    <property type="entry name" value="HTH_TetR"/>
</dbReference>